<protein>
    <submittedName>
        <fullName evidence="3">Transposase</fullName>
    </submittedName>
</protein>
<sequence>MKIVGLDVCKNSVVAWELTSISKNFRSYFRDNKRPKDDDPLTFKANADGVNKLLALKPDAVVMEPTGVHYSWIWSHICEAEGIKVLWVGHAEATHYRKQNKLPDKNDQADALALAAYALLHWDDDDFFLQFEAGKVAQMRHLWLQLQSLNKIQSPVINRARQQLAREFPEAALSKSQPASDGALPLWAWLALRERTLKRGSSYYDKLYEKSIAKKYGVGITTFTRKLAGMVCDLRDWEVEIQHEILEILNSSEFIPYRQVMTMFGIGVRPQALLISQIYPVTKFDSLGRFKRRLGMAKDENSSGDKETMNTGAGSKLCRSQLYLWVLDIIAPEQARPKNEFGQKLGEFYDQRKAQFQDNPELWKTKAVARLQQQALKEFQRSLKLNLLPMVSKELQPQMEATLNLTLQTMQMSLTTSMAVGDIAPSVKQREVKKGFGNLVISQTAAYGLRLMFKELKKAVQTVS</sequence>
<organism evidence="3 4">
    <name type="scientific">Nostoc spongiaeforme FACHB-130</name>
    <dbReference type="NCBI Taxonomy" id="1357510"/>
    <lineage>
        <taxon>Bacteria</taxon>
        <taxon>Bacillati</taxon>
        <taxon>Cyanobacteriota</taxon>
        <taxon>Cyanophyceae</taxon>
        <taxon>Nostocales</taxon>
        <taxon>Nostocaceae</taxon>
        <taxon>Nostoc</taxon>
    </lineage>
</organism>
<keyword evidence="4" id="KW-1185">Reference proteome</keyword>
<feature type="domain" description="Transposase IS110-like N-terminal" evidence="1">
    <location>
        <begin position="4"/>
        <end position="169"/>
    </location>
</feature>
<evidence type="ECO:0000313" key="4">
    <source>
        <dbReference type="Proteomes" id="UP000603457"/>
    </source>
</evidence>
<dbReference type="Pfam" id="PF02371">
    <property type="entry name" value="Transposase_20"/>
    <property type="match status" value="1"/>
</dbReference>
<comment type="caution">
    <text evidence="3">The sequence shown here is derived from an EMBL/GenBank/DDBJ whole genome shotgun (WGS) entry which is preliminary data.</text>
</comment>
<dbReference type="Pfam" id="PF01548">
    <property type="entry name" value="DEDD_Tnp_IS110"/>
    <property type="match status" value="1"/>
</dbReference>
<accession>A0ABR8FP12</accession>
<dbReference type="PANTHER" id="PTHR33055">
    <property type="entry name" value="TRANSPOSASE FOR INSERTION SEQUENCE ELEMENT IS1111A"/>
    <property type="match status" value="1"/>
</dbReference>
<dbReference type="InterPro" id="IPR002525">
    <property type="entry name" value="Transp_IS110-like_N"/>
</dbReference>
<dbReference type="EMBL" id="JACJTB010000001">
    <property type="protein sequence ID" value="MBD2592869.1"/>
    <property type="molecule type" value="Genomic_DNA"/>
</dbReference>
<feature type="domain" description="Transposase IS116/IS110/IS902 C-terminal" evidence="2">
    <location>
        <begin position="258"/>
        <end position="330"/>
    </location>
</feature>
<proteinExistence type="predicted"/>
<dbReference type="InterPro" id="IPR047650">
    <property type="entry name" value="Transpos_IS110"/>
</dbReference>
<reference evidence="3 4" key="1">
    <citation type="journal article" date="2020" name="ISME J.">
        <title>Comparative genomics reveals insights into cyanobacterial evolution and habitat adaptation.</title>
        <authorList>
            <person name="Chen M.Y."/>
            <person name="Teng W.K."/>
            <person name="Zhao L."/>
            <person name="Hu C.X."/>
            <person name="Zhou Y.K."/>
            <person name="Han B.P."/>
            <person name="Song L.R."/>
            <person name="Shu W.S."/>
        </authorList>
    </citation>
    <scope>NUCLEOTIDE SEQUENCE [LARGE SCALE GENOMIC DNA]</scope>
    <source>
        <strain evidence="3 4">FACHB-130</strain>
    </source>
</reference>
<gene>
    <name evidence="3" type="ORF">H6G74_00825</name>
</gene>
<name>A0ABR8FP12_9NOSO</name>
<evidence type="ECO:0000313" key="3">
    <source>
        <dbReference type="EMBL" id="MBD2592869.1"/>
    </source>
</evidence>
<evidence type="ECO:0000259" key="2">
    <source>
        <dbReference type="Pfam" id="PF02371"/>
    </source>
</evidence>
<evidence type="ECO:0000259" key="1">
    <source>
        <dbReference type="Pfam" id="PF01548"/>
    </source>
</evidence>
<dbReference type="RefSeq" id="WP_190965860.1">
    <property type="nucleotide sequence ID" value="NZ_JACJTB010000001.1"/>
</dbReference>
<dbReference type="Proteomes" id="UP000603457">
    <property type="component" value="Unassembled WGS sequence"/>
</dbReference>
<dbReference type="InterPro" id="IPR003346">
    <property type="entry name" value="Transposase_20"/>
</dbReference>